<name>A0A5J4UVV4_9EUKA</name>
<sequence>MFQYLLCGIVAFASALIISFEVVEVAKFSLYIRDSIVVRQGLCDLADATELFYL</sequence>
<comment type="caution">
    <text evidence="1">The sequence shown here is derived from an EMBL/GenBank/DDBJ whole genome shotgun (WGS) entry which is preliminary data.</text>
</comment>
<organism evidence="1 2">
    <name type="scientific">Streblomastix strix</name>
    <dbReference type="NCBI Taxonomy" id="222440"/>
    <lineage>
        <taxon>Eukaryota</taxon>
        <taxon>Metamonada</taxon>
        <taxon>Preaxostyla</taxon>
        <taxon>Oxymonadida</taxon>
        <taxon>Streblomastigidae</taxon>
        <taxon>Streblomastix</taxon>
    </lineage>
</organism>
<feature type="non-terminal residue" evidence="1">
    <location>
        <position position="54"/>
    </location>
</feature>
<reference evidence="1 2" key="1">
    <citation type="submission" date="2019-03" db="EMBL/GenBank/DDBJ databases">
        <title>Single cell metagenomics reveals metabolic interactions within the superorganism composed of flagellate Streblomastix strix and complex community of Bacteroidetes bacteria on its surface.</title>
        <authorList>
            <person name="Treitli S.C."/>
            <person name="Kolisko M."/>
            <person name="Husnik F."/>
            <person name="Keeling P."/>
            <person name="Hampl V."/>
        </authorList>
    </citation>
    <scope>NUCLEOTIDE SEQUENCE [LARGE SCALE GENOMIC DNA]</scope>
    <source>
        <strain evidence="1">ST1C</strain>
    </source>
</reference>
<proteinExistence type="predicted"/>
<dbReference type="EMBL" id="SNRW01012372">
    <property type="protein sequence ID" value="KAA6373905.1"/>
    <property type="molecule type" value="Genomic_DNA"/>
</dbReference>
<dbReference type="AlphaFoldDB" id="A0A5J4UVV4"/>
<protein>
    <submittedName>
        <fullName evidence="1">Uncharacterized protein</fullName>
    </submittedName>
</protein>
<evidence type="ECO:0000313" key="2">
    <source>
        <dbReference type="Proteomes" id="UP000324800"/>
    </source>
</evidence>
<gene>
    <name evidence="1" type="ORF">EZS28_030566</name>
</gene>
<evidence type="ECO:0000313" key="1">
    <source>
        <dbReference type="EMBL" id="KAA6373905.1"/>
    </source>
</evidence>
<accession>A0A5J4UVV4</accession>
<dbReference type="Proteomes" id="UP000324800">
    <property type="component" value="Unassembled WGS sequence"/>
</dbReference>